<gene>
    <name evidence="3" type="primary">PCMP-E73</name>
    <name evidence="3" type="ORF">CK203_001448</name>
</gene>
<dbReference type="Proteomes" id="UP000288805">
    <property type="component" value="Unassembled WGS sequence"/>
</dbReference>
<dbReference type="FunFam" id="1.25.40.10:FF:001966">
    <property type="entry name" value="Uncharacterized protein"/>
    <property type="match status" value="1"/>
</dbReference>
<feature type="repeat" description="PPR" evidence="2">
    <location>
        <begin position="167"/>
        <end position="201"/>
    </location>
</feature>
<reference evidence="3 4" key="1">
    <citation type="journal article" date="2018" name="PLoS Genet.">
        <title>Population sequencing reveals clonal diversity and ancestral inbreeding in the grapevine cultivar Chardonnay.</title>
        <authorList>
            <person name="Roach M.J."/>
            <person name="Johnson D.L."/>
            <person name="Bohlmann J."/>
            <person name="van Vuuren H.J."/>
            <person name="Jones S.J."/>
            <person name="Pretorius I.S."/>
            <person name="Schmidt S.A."/>
            <person name="Borneman A.R."/>
        </authorList>
    </citation>
    <scope>NUCLEOTIDE SEQUENCE [LARGE SCALE GENOMIC DNA]</scope>
    <source>
        <strain evidence="4">cv. Chardonnay</strain>
        <tissue evidence="3">Leaf</tissue>
    </source>
</reference>
<dbReference type="Gene3D" id="1.25.40.10">
    <property type="entry name" value="Tetratricopeptide repeat domain"/>
    <property type="match status" value="5"/>
</dbReference>
<dbReference type="Pfam" id="PF20431">
    <property type="entry name" value="E_motif"/>
    <property type="match status" value="1"/>
</dbReference>
<dbReference type="PROSITE" id="PS51375">
    <property type="entry name" value="PPR"/>
    <property type="match status" value="5"/>
</dbReference>
<dbReference type="FunFam" id="1.25.40.10:FF:000637">
    <property type="entry name" value="Pentatricopeptide repeat-containing protein"/>
    <property type="match status" value="1"/>
</dbReference>
<feature type="repeat" description="PPR" evidence="2">
    <location>
        <begin position="35"/>
        <end position="69"/>
    </location>
</feature>
<dbReference type="Pfam" id="PF01535">
    <property type="entry name" value="PPR"/>
    <property type="match status" value="2"/>
</dbReference>
<feature type="repeat" description="PPR" evidence="2">
    <location>
        <begin position="539"/>
        <end position="573"/>
    </location>
</feature>
<evidence type="ECO:0000256" key="1">
    <source>
        <dbReference type="ARBA" id="ARBA00022737"/>
    </source>
</evidence>
<dbReference type="InterPro" id="IPR002885">
    <property type="entry name" value="PPR_rpt"/>
</dbReference>
<name>A0A438KL57_VITVI</name>
<dbReference type="EMBL" id="QGNW01000004">
    <property type="protein sequence ID" value="RVX21938.1"/>
    <property type="molecule type" value="Genomic_DNA"/>
</dbReference>
<dbReference type="GO" id="GO:0009451">
    <property type="term" value="P:RNA modification"/>
    <property type="evidence" value="ECO:0007669"/>
    <property type="project" value="InterPro"/>
</dbReference>
<dbReference type="InterPro" id="IPR011990">
    <property type="entry name" value="TPR-like_helical_dom_sf"/>
</dbReference>
<proteinExistence type="predicted"/>
<evidence type="ECO:0000313" key="3">
    <source>
        <dbReference type="EMBL" id="RVX21938.1"/>
    </source>
</evidence>
<comment type="caution">
    <text evidence="3">The sequence shown here is derived from an EMBL/GenBank/DDBJ whole genome shotgun (WGS) entry which is preliminary data.</text>
</comment>
<dbReference type="FunFam" id="1.25.40.10:FF:000441">
    <property type="entry name" value="Pentatricopeptide repeat-containing protein mitochondrial"/>
    <property type="match status" value="1"/>
</dbReference>
<feature type="repeat" description="PPR" evidence="2">
    <location>
        <begin position="400"/>
        <end position="434"/>
    </location>
</feature>
<dbReference type="PANTHER" id="PTHR47926:SF465">
    <property type="entry name" value="PENTATRICOPEPTIDE REPEAT (PPR-LIKE) SUPERFAMILY PROTEIN"/>
    <property type="match status" value="1"/>
</dbReference>
<evidence type="ECO:0000256" key="2">
    <source>
        <dbReference type="PROSITE-ProRule" id="PRU00708"/>
    </source>
</evidence>
<evidence type="ECO:0000313" key="4">
    <source>
        <dbReference type="Proteomes" id="UP000288805"/>
    </source>
</evidence>
<protein>
    <submittedName>
        <fullName evidence="3">Pentatricopeptide repeat-containing protein, mitochondrial</fullName>
    </submittedName>
</protein>
<dbReference type="InterPro" id="IPR046848">
    <property type="entry name" value="E_motif"/>
</dbReference>
<dbReference type="PANTHER" id="PTHR47926">
    <property type="entry name" value="PENTATRICOPEPTIDE REPEAT-CONTAINING PROTEIN"/>
    <property type="match status" value="1"/>
</dbReference>
<keyword evidence="1" id="KW-0677">Repeat</keyword>
<sequence length="623" mass="69441">MHSHLFQTTSKIVALAKLGRITSARRLFDEMPRKDTVAWNAMLASYSQLGLHQQALCLFHHMRIANSRPDRFTFTATLSACAGLGELRRGMKIHAQVVVSGCQSSLPVGNSLIDMYGKCLSATSARRVFEEMSIMNEVSWCSLLFAYTSSGLFDVARVVFDGMPKKVEIAWNIMISGYGQCGDVELCLGLFKKMREDSLQPDQWTFSALVNALCELQEPSYGYMMHGFIIKSGWVKAVEVSNSILSFYSKLGCKDDVMKVFESIGILTQVSWNAMIDAHMKIGDTHEAFLVFQQAPEKNVVSWTSMITGYARNGHGEQALSFFVKMMENHIQPDDFTFGAVLHACSSLATLGHGKMIHGSIIHYGFHAYVYVGNGLVNMYAKCGDIQGSNTAFKEILGKDLVSWNAMLFGLGMHGHATQALELYEEMVASGMKPDKVTFIGLLMTFSHSGLIEKGQALFESMVSVYGLSQETEHVVCMVDLLGRGGYLAQARELVDEYSRTGRAETSLPEALLGACFAHSEVRMGANLGEYLKVFEPQKEMSYVLLSNLYCVSGQWKEAEMVRKTMTDHGVKKMPGCSWIEVRNKVTVFVAGNHSHPYMEELCKILNFLKFEMRNPFFSGFKN</sequence>
<dbReference type="GO" id="GO:0003723">
    <property type="term" value="F:RNA binding"/>
    <property type="evidence" value="ECO:0007669"/>
    <property type="project" value="InterPro"/>
</dbReference>
<feature type="repeat" description="PPR" evidence="2">
    <location>
        <begin position="299"/>
        <end position="333"/>
    </location>
</feature>
<dbReference type="AlphaFoldDB" id="A0A438KL57"/>
<dbReference type="FunFam" id="1.25.40.10:FF:001082">
    <property type="entry name" value="Pentatricopeptide repeat-containing protein mitochondrial"/>
    <property type="match status" value="1"/>
</dbReference>
<dbReference type="InterPro" id="IPR046960">
    <property type="entry name" value="PPR_At4g14850-like_plant"/>
</dbReference>
<accession>A0A438KL57</accession>
<dbReference type="Pfam" id="PF13041">
    <property type="entry name" value="PPR_2"/>
    <property type="match status" value="4"/>
</dbReference>
<organism evidence="3 4">
    <name type="scientific">Vitis vinifera</name>
    <name type="common">Grape</name>
    <dbReference type="NCBI Taxonomy" id="29760"/>
    <lineage>
        <taxon>Eukaryota</taxon>
        <taxon>Viridiplantae</taxon>
        <taxon>Streptophyta</taxon>
        <taxon>Embryophyta</taxon>
        <taxon>Tracheophyta</taxon>
        <taxon>Spermatophyta</taxon>
        <taxon>Magnoliopsida</taxon>
        <taxon>eudicotyledons</taxon>
        <taxon>Gunneridae</taxon>
        <taxon>Pentapetalae</taxon>
        <taxon>rosids</taxon>
        <taxon>Vitales</taxon>
        <taxon>Vitaceae</taxon>
        <taxon>Viteae</taxon>
        <taxon>Vitis</taxon>
    </lineage>
</organism>
<dbReference type="NCBIfam" id="TIGR00756">
    <property type="entry name" value="PPR"/>
    <property type="match status" value="5"/>
</dbReference>